<reference evidence="5 6" key="1">
    <citation type="submission" date="2021-01" db="EMBL/GenBank/DDBJ databases">
        <title>Genomics of switchgrass bacterial isolates.</title>
        <authorList>
            <person name="Shade A."/>
        </authorList>
    </citation>
    <scope>NUCLEOTIDE SEQUENCE [LARGE SCALE GENOMIC DNA]</scope>
    <source>
        <strain evidence="5 6">PvP111</strain>
    </source>
</reference>
<accession>A0ABS2KMV4</accession>
<keyword evidence="6" id="KW-1185">Reference proteome</keyword>
<comment type="caution">
    <text evidence="5">The sequence shown here is derived from an EMBL/GenBank/DDBJ whole genome shotgun (WGS) entry which is preliminary data.</text>
</comment>
<evidence type="ECO:0000313" key="5">
    <source>
        <dbReference type="EMBL" id="MBM7413303.1"/>
    </source>
</evidence>
<evidence type="ECO:0000256" key="2">
    <source>
        <dbReference type="ARBA" id="ARBA00022679"/>
    </source>
</evidence>
<dbReference type="InterPro" id="IPR040771">
    <property type="entry name" value="TLP1_add_C"/>
</dbReference>
<proteinExistence type="inferred from homology"/>
<dbReference type="InterPro" id="IPR016039">
    <property type="entry name" value="Thiolase-like"/>
</dbReference>
<dbReference type="GO" id="GO:0003985">
    <property type="term" value="F:acetyl-CoA C-acetyltransferase activity"/>
    <property type="evidence" value="ECO:0007669"/>
    <property type="project" value="UniProtKB-EC"/>
</dbReference>
<evidence type="ECO:0000259" key="4">
    <source>
        <dbReference type="Pfam" id="PF18313"/>
    </source>
</evidence>
<dbReference type="Gene3D" id="2.40.50.840">
    <property type="match status" value="1"/>
</dbReference>
<protein>
    <submittedName>
        <fullName evidence="5">Acetyl-CoA C-acetyltransferase</fullName>
        <ecNumber evidence="5">2.3.1.9</ecNumber>
    </submittedName>
</protein>
<organism evidence="5 6">
    <name type="scientific">Rhodococcoides corynebacterioides</name>
    <dbReference type="NCBI Taxonomy" id="53972"/>
    <lineage>
        <taxon>Bacteria</taxon>
        <taxon>Bacillati</taxon>
        <taxon>Actinomycetota</taxon>
        <taxon>Actinomycetes</taxon>
        <taxon>Mycobacteriales</taxon>
        <taxon>Nocardiaceae</taxon>
        <taxon>Rhodococcoides</taxon>
    </lineage>
</organism>
<dbReference type="PANTHER" id="PTHR18919:SF139">
    <property type="entry name" value="THIOLASE-LIKE PROTEIN TYPE 1 ADDITIONAL C-TERMINAL DOMAIN-CONTAINING PROTEIN"/>
    <property type="match status" value="1"/>
</dbReference>
<gene>
    <name evidence="5" type="ORF">JOE42_000036</name>
</gene>
<dbReference type="PANTHER" id="PTHR18919">
    <property type="entry name" value="ACETYL-COA C-ACYLTRANSFERASE"/>
    <property type="match status" value="1"/>
</dbReference>
<evidence type="ECO:0000313" key="6">
    <source>
        <dbReference type="Proteomes" id="UP000703038"/>
    </source>
</evidence>
<keyword evidence="2 5" id="KW-0808">Transferase</keyword>
<evidence type="ECO:0000256" key="1">
    <source>
        <dbReference type="ARBA" id="ARBA00010982"/>
    </source>
</evidence>
<name>A0ABS2KMV4_9NOCA</name>
<dbReference type="EC" id="2.3.1.9" evidence="5"/>
<comment type="similarity">
    <text evidence="1">Belongs to the thiolase-like superfamily. Thiolase family.</text>
</comment>
<dbReference type="RefSeq" id="WP_307806100.1">
    <property type="nucleotide sequence ID" value="NZ_JAFBBK010000001.1"/>
</dbReference>
<dbReference type="Proteomes" id="UP000703038">
    <property type="component" value="Unassembled WGS sequence"/>
</dbReference>
<dbReference type="SUPFAM" id="SSF53901">
    <property type="entry name" value="Thiolase-like"/>
    <property type="match status" value="2"/>
</dbReference>
<sequence>MDRLHLDPSTPVLVGCGQVSDPLDHGDYHRWSAVELAAEASKRALADAGLEASAVDTVAGVRQFEISSDFGTAPLGRSNNFPRSVAYRLGASPKRAVLEVVGGQGPQHLVNEFAREISAGRAQTVLLFGSEAISTTRAFAGRDDSPDFDEVVEGDLEDRGYGLEGLMNEYEMRHGLVGAPPQYALLEHARRHRIGADVGAYADQMGRLFAPFTSVAARNPFAAAPIERTAGELATVSEKNRLIADPYPRYMVARDQVNQGAAVVMTSVGAADAAGIPEDRRVYLHGSCDLRELDLLDRPDLSRSPAAVRASEIALQRAGLAVDDVAHFDLYSCFPIAVLSVCDGLGLAPEDPRGLTLTGGLPFFGGAGNNYAMHAIAEAMNAVRSGADGPVFVGANGGTLSKYSVGIYSTVPRAFRVTSDAAIQAELDSVERVAVATLDGTTAAVLETYTVVPRKEGGAASFVVGRLGDGSRILAVSEDDSIAATLELGESIGTEFTARPSEGRNLLIAVGR</sequence>
<feature type="domain" description="Thiolase-like protein type 1 additional C-terminal" evidence="4">
    <location>
        <begin position="425"/>
        <end position="497"/>
    </location>
</feature>
<evidence type="ECO:0000256" key="3">
    <source>
        <dbReference type="ARBA" id="ARBA00023315"/>
    </source>
</evidence>
<dbReference type="Gene3D" id="3.40.47.10">
    <property type="match status" value="1"/>
</dbReference>
<dbReference type="Pfam" id="PF18313">
    <property type="entry name" value="TLP1_add_C"/>
    <property type="match status" value="1"/>
</dbReference>
<keyword evidence="3 5" id="KW-0012">Acyltransferase</keyword>
<dbReference type="EMBL" id="JAFBBK010000001">
    <property type="protein sequence ID" value="MBM7413303.1"/>
    <property type="molecule type" value="Genomic_DNA"/>
</dbReference>